<reference evidence="2" key="1">
    <citation type="submission" date="2025-08" db="UniProtKB">
        <authorList>
            <consortium name="RefSeq"/>
        </authorList>
    </citation>
    <scope>IDENTIFICATION</scope>
</reference>
<dbReference type="PANTHER" id="PTHR31751">
    <property type="entry name" value="SI:CH211-108C17.2-RELATED-RELATED"/>
    <property type="match status" value="1"/>
</dbReference>
<dbReference type="RefSeq" id="XP_014678821.1">
    <property type="nucleotide sequence ID" value="XM_014823335.1"/>
</dbReference>
<name>A0ABM1F300_PRICU</name>
<organism evidence="1 2">
    <name type="scientific">Priapulus caudatus</name>
    <name type="common">Priapulid worm</name>
    <dbReference type="NCBI Taxonomy" id="37621"/>
    <lineage>
        <taxon>Eukaryota</taxon>
        <taxon>Metazoa</taxon>
        <taxon>Ecdysozoa</taxon>
        <taxon>Scalidophora</taxon>
        <taxon>Priapulida</taxon>
        <taxon>Priapulimorpha</taxon>
        <taxon>Priapulimorphida</taxon>
        <taxon>Priapulidae</taxon>
        <taxon>Priapulus</taxon>
    </lineage>
</organism>
<dbReference type="Proteomes" id="UP000695022">
    <property type="component" value="Unplaced"/>
</dbReference>
<protein>
    <submittedName>
        <fullName evidence="2">Uncharacterized protein LOC106818649 isoform X1</fullName>
    </submittedName>
</protein>
<proteinExistence type="predicted"/>
<gene>
    <name evidence="2" type="primary">LOC106818649</name>
</gene>
<evidence type="ECO:0000313" key="2">
    <source>
        <dbReference type="RefSeq" id="XP_014678821.1"/>
    </source>
</evidence>
<dbReference type="PANTHER" id="PTHR31751:SF7">
    <property type="entry name" value="THAP-TYPE DOMAIN-CONTAINING PROTEIN"/>
    <property type="match status" value="1"/>
</dbReference>
<dbReference type="GeneID" id="106818649"/>
<sequence>MCYCTTTAFLLHVFEPLLVVIMPFNYPHVRSCLYVGDARNDSPGHSAMFCTYVVMDHETLSVVTIITIDKRHVGKKSPNMEKECLIRVMALLAHENVNVTEVVTDAHPQITAYMRKNHPRVIPHSYDVWHGAKNLGKRLNKAAQKAGCEELRPWIKHIVNHFWFCCREADGSIHKLQGLW</sequence>
<keyword evidence="1" id="KW-1185">Reference proteome</keyword>
<accession>A0ABM1F300</accession>
<evidence type="ECO:0000313" key="1">
    <source>
        <dbReference type="Proteomes" id="UP000695022"/>
    </source>
</evidence>